<dbReference type="AlphaFoldDB" id="A0A916Z1C1"/>
<dbReference type="GO" id="GO:0003677">
    <property type="term" value="F:DNA binding"/>
    <property type="evidence" value="ECO:0007669"/>
    <property type="project" value="InterPro"/>
</dbReference>
<keyword evidence="2" id="KW-0812">Transmembrane</keyword>
<dbReference type="Proteomes" id="UP000612349">
    <property type="component" value="Unassembled WGS sequence"/>
</dbReference>
<keyword evidence="2" id="KW-0472">Membrane</keyword>
<dbReference type="Pfam" id="PF13464">
    <property type="entry name" value="RodZ_C"/>
    <property type="match status" value="1"/>
</dbReference>
<reference evidence="4" key="2">
    <citation type="submission" date="2020-09" db="EMBL/GenBank/DDBJ databases">
        <authorList>
            <person name="Sun Q."/>
            <person name="Zhou Y."/>
        </authorList>
    </citation>
    <scope>NUCLEOTIDE SEQUENCE</scope>
    <source>
        <strain evidence="4">CGMCC 1.15360</strain>
    </source>
</reference>
<evidence type="ECO:0000256" key="2">
    <source>
        <dbReference type="SAM" id="Phobius"/>
    </source>
</evidence>
<sequence>MDDSELDELPLGNDAESEAETGTGSGTVSDILRSEREKQDISRKEMSSRTKISERHLIAIDNGDFSVMPSRTYIIGFVRSYARELGLDAPKLVQQLRDEMGMADRQKVDRSLEHLEPGDPARNPSSKLAWIVGGALIVLVVLVLIGWRGLFMPAADLPPLEEDEIVADAPAIVAPADTGAVNPDVPADEVTFTATVDGIWVKFYDRYGRQLYQKQMALGESFTIPDDADGPQLWTGRPDALTVTIGGREVAPLADGETVIRDVPVDAASLRARPAGPGTPG</sequence>
<comment type="caution">
    <text evidence="4">The sequence shown here is derived from an EMBL/GenBank/DDBJ whole genome shotgun (WGS) entry which is preliminary data.</text>
</comment>
<proteinExistence type="predicted"/>
<feature type="region of interest" description="Disordered" evidence="1">
    <location>
        <begin position="1"/>
        <end position="48"/>
    </location>
</feature>
<dbReference type="Pfam" id="PF13413">
    <property type="entry name" value="HTH_25"/>
    <property type="match status" value="1"/>
</dbReference>
<reference evidence="4" key="1">
    <citation type="journal article" date="2014" name="Int. J. Syst. Evol. Microbiol.">
        <title>Complete genome sequence of Corynebacterium casei LMG S-19264T (=DSM 44701T), isolated from a smear-ripened cheese.</title>
        <authorList>
            <consortium name="US DOE Joint Genome Institute (JGI-PGF)"/>
            <person name="Walter F."/>
            <person name="Albersmeier A."/>
            <person name="Kalinowski J."/>
            <person name="Ruckert C."/>
        </authorList>
    </citation>
    <scope>NUCLEOTIDE SEQUENCE</scope>
    <source>
        <strain evidence="4">CGMCC 1.15360</strain>
    </source>
</reference>
<feature type="transmembrane region" description="Helical" evidence="2">
    <location>
        <begin position="128"/>
        <end position="147"/>
    </location>
</feature>
<accession>A0A916Z1C1</accession>
<dbReference type="OrthoDB" id="9790252at2"/>
<keyword evidence="2" id="KW-1133">Transmembrane helix</keyword>
<evidence type="ECO:0000313" key="4">
    <source>
        <dbReference type="EMBL" id="GGD71940.1"/>
    </source>
</evidence>
<evidence type="ECO:0000313" key="5">
    <source>
        <dbReference type="Proteomes" id="UP000612349"/>
    </source>
</evidence>
<keyword evidence="5" id="KW-1185">Reference proteome</keyword>
<dbReference type="PANTHER" id="PTHR34475:SF1">
    <property type="entry name" value="CYTOSKELETON PROTEIN RODZ"/>
    <property type="match status" value="1"/>
</dbReference>
<dbReference type="EMBL" id="BMIP01000004">
    <property type="protein sequence ID" value="GGD71940.1"/>
    <property type="molecule type" value="Genomic_DNA"/>
</dbReference>
<dbReference type="Gene3D" id="1.10.260.40">
    <property type="entry name" value="lambda repressor-like DNA-binding domains"/>
    <property type="match status" value="1"/>
</dbReference>
<dbReference type="InterPro" id="IPR050400">
    <property type="entry name" value="Bact_Cytoskel_RodZ"/>
</dbReference>
<dbReference type="InterPro" id="IPR010982">
    <property type="entry name" value="Lambda_DNA-bd_dom_sf"/>
</dbReference>
<feature type="compositionally biased region" description="Basic and acidic residues" evidence="1">
    <location>
        <begin position="32"/>
        <end position="48"/>
    </location>
</feature>
<dbReference type="RefSeq" id="WP_082922390.1">
    <property type="nucleotide sequence ID" value="NZ_BMIP01000004.1"/>
</dbReference>
<evidence type="ECO:0000256" key="1">
    <source>
        <dbReference type="SAM" id="MobiDB-lite"/>
    </source>
</evidence>
<feature type="domain" description="Cytoskeleton protein RodZ-like C-terminal" evidence="3">
    <location>
        <begin position="197"/>
        <end position="261"/>
    </location>
</feature>
<dbReference type="InterPro" id="IPR025194">
    <property type="entry name" value="RodZ-like_C"/>
</dbReference>
<name>A0A916Z1C1_9SPHN</name>
<protein>
    <recommendedName>
        <fullName evidence="3">Cytoskeleton protein RodZ-like C-terminal domain-containing protein</fullName>
    </recommendedName>
</protein>
<organism evidence="4 5">
    <name type="scientific">Croceicoccus mobilis</name>
    <dbReference type="NCBI Taxonomy" id="1703339"/>
    <lineage>
        <taxon>Bacteria</taxon>
        <taxon>Pseudomonadati</taxon>
        <taxon>Pseudomonadota</taxon>
        <taxon>Alphaproteobacteria</taxon>
        <taxon>Sphingomonadales</taxon>
        <taxon>Erythrobacteraceae</taxon>
        <taxon>Croceicoccus</taxon>
    </lineage>
</organism>
<dbReference type="PANTHER" id="PTHR34475">
    <property type="match status" value="1"/>
</dbReference>
<gene>
    <name evidence="4" type="ORF">GCM10010990_21750</name>
</gene>
<evidence type="ECO:0000259" key="3">
    <source>
        <dbReference type="Pfam" id="PF13464"/>
    </source>
</evidence>